<feature type="transmembrane region" description="Helical" evidence="5">
    <location>
        <begin position="237"/>
        <end position="257"/>
    </location>
</feature>
<keyword evidence="5" id="KW-0813">Transport</keyword>
<dbReference type="InterPro" id="IPR006029">
    <property type="entry name" value="Neurotrans-gated_channel_TM"/>
</dbReference>
<dbReference type="AlphaFoldDB" id="A0A8W8KYN1"/>
<dbReference type="GO" id="GO:0005230">
    <property type="term" value="F:extracellular ligand-gated monoatomic ion channel activity"/>
    <property type="evidence" value="ECO:0007669"/>
    <property type="project" value="InterPro"/>
</dbReference>
<keyword evidence="4 5" id="KW-0472">Membrane</keyword>
<evidence type="ECO:0000256" key="4">
    <source>
        <dbReference type="ARBA" id="ARBA00023136"/>
    </source>
</evidence>
<feature type="transmembrane region" description="Helical" evidence="5">
    <location>
        <begin position="269"/>
        <end position="287"/>
    </location>
</feature>
<dbReference type="CDD" id="cd19051">
    <property type="entry name" value="LGIC_TM_cation"/>
    <property type="match status" value="1"/>
</dbReference>
<dbReference type="Pfam" id="PF02931">
    <property type="entry name" value="Neur_chan_LBD"/>
    <property type="match status" value="1"/>
</dbReference>
<dbReference type="CDD" id="cd18989">
    <property type="entry name" value="LGIC_ECD_cation"/>
    <property type="match status" value="1"/>
</dbReference>
<feature type="transmembrane region" description="Helical" evidence="5">
    <location>
        <begin position="551"/>
        <end position="573"/>
    </location>
</feature>
<dbReference type="Pfam" id="PF02932">
    <property type="entry name" value="Neur_chan_memb"/>
    <property type="match status" value="1"/>
</dbReference>
<evidence type="ECO:0000259" key="8">
    <source>
        <dbReference type="Pfam" id="PF02932"/>
    </source>
</evidence>
<keyword evidence="10" id="KW-1185">Reference proteome</keyword>
<dbReference type="FunFam" id="2.70.170.10:FF:000028">
    <property type="entry name" value="AcetylCholine Receptor"/>
    <property type="match status" value="1"/>
</dbReference>
<evidence type="ECO:0000256" key="3">
    <source>
        <dbReference type="ARBA" id="ARBA00022989"/>
    </source>
</evidence>
<feature type="transmembrane region" description="Helical" evidence="5">
    <location>
        <begin position="6"/>
        <end position="27"/>
    </location>
</feature>
<evidence type="ECO:0000256" key="6">
    <source>
        <dbReference type="SAM" id="MobiDB-lite"/>
    </source>
</evidence>
<evidence type="ECO:0000256" key="5">
    <source>
        <dbReference type="RuleBase" id="RU000687"/>
    </source>
</evidence>
<dbReference type="InterPro" id="IPR006202">
    <property type="entry name" value="Neur_chan_lig-bd"/>
</dbReference>
<dbReference type="PROSITE" id="PS00236">
    <property type="entry name" value="NEUROTR_ION_CHANNEL"/>
    <property type="match status" value="1"/>
</dbReference>
<evidence type="ECO:0000313" key="10">
    <source>
        <dbReference type="Proteomes" id="UP000005408"/>
    </source>
</evidence>
<dbReference type="PANTHER" id="PTHR18945">
    <property type="entry name" value="NEUROTRANSMITTER GATED ION CHANNEL"/>
    <property type="match status" value="1"/>
</dbReference>
<dbReference type="EnsemblMetazoa" id="G25615.1">
    <property type="protein sequence ID" value="G25615.1:cds"/>
    <property type="gene ID" value="G25615"/>
</dbReference>
<proteinExistence type="inferred from homology"/>
<evidence type="ECO:0008006" key="11">
    <source>
        <dbReference type="Google" id="ProtNLM"/>
    </source>
</evidence>
<feature type="domain" description="Neurotransmitter-gated ion-channel transmembrane" evidence="8">
    <location>
        <begin position="244"/>
        <end position="301"/>
    </location>
</feature>
<dbReference type="GO" id="GO:0004888">
    <property type="term" value="F:transmembrane signaling receptor activity"/>
    <property type="evidence" value="ECO:0007669"/>
    <property type="project" value="InterPro"/>
</dbReference>
<keyword evidence="3 5" id="KW-1133">Transmembrane helix</keyword>
<reference evidence="9" key="1">
    <citation type="submission" date="2022-08" db="UniProtKB">
        <authorList>
            <consortium name="EnsemblMetazoa"/>
        </authorList>
    </citation>
    <scope>IDENTIFICATION</scope>
    <source>
        <strain evidence="9">05x7-T-G4-1.051#20</strain>
    </source>
</reference>
<dbReference type="SUPFAM" id="SSF63712">
    <property type="entry name" value="Nicotinic receptor ligand binding domain-like"/>
    <property type="match status" value="1"/>
</dbReference>
<keyword evidence="5" id="KW-0407">Ion channel</keyword>
<evidence type="ECO:0000259" key="7">
    <source>
        <dbReference type="Pfam" id="PF02931"/>
    </source>
</evidence>
<evidence type="ECO:0000256" key="2">
    <source>
        <dbReference type="ARBA" id="ARBA00022692"/>
    </source>
</evidence>
<dbReference type="Proteomes" id="UP000005408">
    <property type="component" value="Unassembled WGS sequence"/>
</dbReference>
<keyword evidence="2 5" id="KW-0812">Transmembrane</keyword>
<dbReference type="Gene3D" id="2.70.170.10">
    <property type="entry name" value="Neurotransmitter-gated ion-channel ligand-binding domain"/>
    <property type="match status" value="1"/>
</dbReference>
<dbReference type="Gene3D" id="1.20.58.390">
    <property type="entry name" value="Neurotransmitter-gated ion-channel transmembrane domain"/>
    <property type="match status" value="1"/>
</dbReference>
<dbReference type="InterPro" id="IPR018000">
    <property type="entry name" value="Neurotransmitter_ion_chnl_CS"/>
</dbReference>
<accession>A0A8W8KYN1</accession>
<dbReference type="SUPFAM" id="SSF90112">
    <property type="entry name" value="Neurotransmitter-gated ion-channel transmembrane pore"/>
    <property type="match status" value="1"/>
</dbReference>
<name>A0A8W8KYN1_MAGGI</name>
<dbReference type="InterPro" id="IPR036734">
    <property type="entry name" value="Neur_chan_lig-bd_sf"/>
</dbReference>
<keyword evidence="5" id="KW-0406">Ion transport</keyword>
<dbReference type="InterPro" id="IPR038050">
    <property type="entry name" value="Neuro_actylchol_rec"/>
</dbReference>
<dbReference type="PRINTS" id="PR00252">
    <property type="entry name" value="NRIONCHANNEL"/>
</dbReference>
<feature type="compositionally biased region" description="Low complexity" evidence="6">
    <location>
        <begin position="377"/>
        <end position="387"/>
    </location>
</feature>
<protein>
    <recommendedName>
        <fullName evidence="11">Neuronal acetylcholine receptor subunit alpha-7</fullName>
    </recommendedName>
</protein>
<feature type="domain" description="Neurotransmitter-gated ion-channel ligand-binding" evidence="7">
    <location>
        <begin position="29"/>
        <end position="237"/>
    </location>
</feature>
<comment type="similarity">
    <text evidence="5">Belongs to the ligand-gated ion channel (TC 1.A.9) family.</text>
</comment>
<sequence length="577" mass="66259">MAFAYLTWMIGFFPCMFLSLTNAELAGEARLLNDIFREYNREARPCLDARKPVQVAVGFTLTRLDDLELRDQILSTTGWLSITWKDEFLTWNSDHYDNLTKVNVLANSIWLPEIALDNSIGNIFDGEFTDRFRVSIHHSGEVLWEPGGTLRTTCEMSINAYPFDHQTCDIVFANWQYTKDQVNLTSNQSKINMETYTENGEWDIEYTKLIRAEWSSESHPSDVYPEIVVTIHVRRRVLYYLVNIMMPCVMMSLLVLVVFHLPPDSGEKVSLGVTVLLAFSVFQLMIAESVPTSSKSIPLIVLNLHHRMEYKPPPDWLRKLVLDWMARVVFVRRIKTSATCPVNENKQCKASTVPTKLDKIENVVSNKNRFDYESETEYPTSESKSSKQCLGSNRRLPTSPLLPPIGEPDDNACCAHLEHSGQSPHRIPEIQIHLSESKSQSVHSVHNERPNDDIKTQDKHYLKTCDSTRFEPGVGDHLSLRALSPEVARSAVRLIKSIAAMDRIPSGCYRDELMTIIGDTYKELRQQRKDDEMDAVFENEWKRISKIVDRFFFMITLIVMISSTIVVFCIMPYSNHD</sequence>
<evidence type="ECO:0000256" key="1">
    <source>
        <dbReference type="ARBA" id="ARBA00004141"/>
    </source>
</evidence>
<evidence type="ECO:0000313" key="9">
    <source>
        <dbReference type="EnsemblMetazoa" id="G25615.1:cds"/>
    </source>
</evidence>
<feature type="region of interest" description="Disordered" evidence="6">
    <location>
        <begin position="372"/>
        <end position="403"/>
    </location>
</feature>
<comment type="subcellular location">
    <subcellularLocation>
        <location evidence="1">Membrane</location>
        <topology evidence="1">Multi-pass membrane protein</topology>
    </subcellularLocation>
</comment>
<dbReference type="InterPro" id="IPR036719">
    <property type="entry name" value="Neuro-gated_channel_TM_sf"/>
</dbReference>
<dbReference type="InterPro" id="IPR006201">
    <property type="entry name" value="Neur_channel"/>
</dbReference>
<organism evidence="9 10">
    <name type="scientific">Magallana gigas</name>
    <name type="common">Pacific oyster</name>
    <name type="synonym">Crassostrea gigas</name>
    <dbReference type="NCBI Taxonomy" id="29159"/>
    <lineage>
        <taxon>Eukaryota</taxon>
        <taxon>Metazoa</taxon>
        <taxon>Spiralia</taxon>
        <taxon>Lophotrochozoa</taxon>
        <taxon>Mollusca</taxon>
        <taxon>Bivalvia</taxon>
        <taxon>Autobranchia</taxon>
        <taxon>Pteriomorphia</taxon>
        <taxon>Ostreida</taxon>
        <taxon>Ostreoidea</taxon>
        <taxon>Ostreidae</taxon>
        <taxon>Magallana</taxon>
    </lineage>
</organism>
<dbReference type="GO" id="GO:0016020">
    <property type="term" value="C:membrane"/>
    <property type="evidence" value="ECO:0007669"/>
    <property type="project" value="UniProtKB-SubCell"/>
</dbReference>